<evidence type="ECO:0000313" key="1">
    <source>
        <dbReference type="EMBL" id="MBR7621868.1"/>
    </source>
</evidence>
<evidence type="ECO:0000313" key="2">
    <source>
        <dbReference type="Proteomes" id="UP000622580"/>
    </source>
</evidence>
<evidence type="ECO:0008006" key="3">
    <source>
        <dbReference type="Google" id="ProtNLM"/>
    </source>
</evidence>
<comment type="caution">
    <text evidence="1">The sequence shown here is derived from an EMBL/GenBank/DDBJ whole genome shotgun (WGS) entry which is preliminary data.</text>
</comment>
<protein>
    <recommendedName>
        <fullName evidence="3">Protein kinase domain-containing protein</fullName>
    </recommendedName>
</protein>
<dbReference type="Gene3D" id="1.10.510.10">
    <property type="entry name" value="Transferase(Phosphotransferase) domain 1"/>
    <property type="match status" value="1"/>
</dbReference>
<proteinExistence type="predicted"/>
<keyword evidence="2" id="KW-1185">Reference proteome</keyword>
<dbReference type="SUPFAM" id="SSF56112">
    <property type="entry name" value="Protein kinase-like (PK-like)"/>
    <property type="match status" value="1"/>
</dbReference>
<reference evidence="1" key="1">
    <citation type="submission" date="2021-04" db="EMBL/GenBank/DDBJ databases">
        <title>Draft genome assembly of strain Phenylobacterium sp. 20VBR1 using MiniION and Illumina platforms.</title>
        <authorList>
            <person name="Thomas F.A."/>
            <person name="Krishnan K.P."/>
            <person name="Sinha R.K."/>
        </authorList>
    </citation>
    <scope>NUCLEOTIDE SEQUENCE</scope>
    <source>
        <strain evidence="1">20VBR1</strain>
    </source>
</reference>
<dbReference type="InterPro" id="IPR011009">
    <property type="entry name" value="Kinase-like_dom_sf"/>
</dbReference>
<name>A0A941D6Z2_9CAUL</name>
<dbReference type="Proteomes" id="UP000622580">
    <property type="component" value="Unassembled WGS sequence"/>
</dbReference>
<gene>
    <name evidence="1" type="ORF">JKL49_20925</name>
</gene>
<accession>A0A941D6Z2</accession>
<sequence length="353" mass="37903">MKRFVEGVGLGIATMGPEKLERRSRAHEAVAATLAALSDGDLAAMLNAADWRVSFHGSESAILDFAGWRVFAKRMALTRRELDAGPAGSVTADLFGLPSLYQYAVGSAGFAAGRELAAARMTSGWALAGACPHFPILHHARVLPRTAPKLSERQEAWLANIPAFWSGNPAIIARVDEVTRAPANIVMIQEFVGRDLETWLQAARPRGAKLAAAHDQWMSTIAFMNKQGLFHFDLHARNLLTDGEDLYLADFGYALGSEFDLSTEERAFLAAHADYDSAYACRAYARWLSGAKRHPPAVRPILAREAPVAAIMDAFLNALPGTKQAPASGYPAQAVGAALAGLGVALGERRLTV</sequence>
<dbReference type="EMBL" id="JAGSGD010000005">
    <property type="protein sequence ID" value="MBR7621868.1"/>
    <property type="molecule type" value="Genomic_DNA"/>
</dbReference>
<organism evidence="1 2">
    <name type="scientific">Phenylobacterium glaciei</name>
    <dbReference type="NCBI Taxonomy" id="2803784"/>
    <lineage>
        <taxon>Bacteria</taxon>
        <taxon>Pseudomonadati</taxon>
        <taxon>Pseudomonadota</taxon>
        <taxon>Alphaproteobacteria</taxon>
        <taxon>Caulobacterales</taxon>
        <taxon>Caulobacteraceae</taxon>
        <taxon>Phenylobacterium</taxon>
    </lineage>
</organism>
<dbReference type="RefSeq" id="WP_215343391.1">
    <property type="nucleotide sequence ID" value="NZ_JAGSGD010000005.1"/>
</dbReference>
<dbReference type="AlphaFoldDB" id="A0A941D6Z2"/>